<accession>A0AAW2GFE3</accession>
<dbReference type="Proteomes" id="UP001430953">
    <property type="component" value="Unassembled WGS sequence"/>
</dbReference>
<sequence>MCRLLPPFLSPPALFARIIFLNNRARARYYQQNRDEQTTAELAGARWDRITARERENEREREREKERSRKEGMRGGQKCLHVGVSPTDGASRAREARCSVKVRPDLLHTAHWYRVVSDDISRLT</sequence>
<feature type="region of interest" description="Disordered" evidence="1">
    <location>
        <begin position="53"/>
        <end position="93"/>
    </location>
</feature>
<evidence type="ECO:0000256" key="1">
    <source>
        <dbReference type="SAM" id="MobiDB-lite"/>
    </source>
</evidence>
<gene>
    <name evidence="2" type="ORF">PUN28_004348</name>
</gene>
<evidence type="ECO:0000313" key="3">
    <source>
        <dbReference type="Proteomes" id="UP001430953"/>
    </source>
</evidence>
<reference evidence="2 3" key="1">
    <citation type="submission" date="2023-03" db="EMBL/GenBank/DDBJ databases">
        <title>High recombination rates correlate with genetic variation in Cardiocondyla obscurior ants.</title>
        <authorList>
            <person name="Errbii M."/>
        </authorList>
    </citation>
    <scope>NUCLEOTIDE SEQUENCE [LARGE SCALE GENOMIC DNA]</scope>
    <source>
        <strain evidence="2">Alpha-2009</strain>
        <tissue evidence="2">Whole body</tissue>
    </source>
</reference>
<dbReference type="AlphaFoldDB" id="A0AAW2GFE3"/>
<feature type="compositionally biased region" description="Basic and acidic residues" evidence="1">
    <location>
        <begin position="53"/>
        <end position="73"/>
    </location>
</feature>
<keyword evidence="3" id="KW-1185">Reference proteome</keyword>
<dbReference type="EMBL" id="JADYXP020000004">
    <property type="protein sequence ID" value="KAL0125142.1"/>
    <property type="molecule type" value="Genomic_DNA"/>
</dbReference>
<protein>
    <submittedName>
        <fullName evidence="2">Uncharacterized protein</fullName>
    </submittedName>
</protein>
<proteinExistence type="predicted"/>
<comment type="caution">
    <text evidence="2">The sequence shown here is derived from an EMBL/GenBank/DDBJ whole genome shotgun (WGS) entry which is preliminary data.</text>
</comment>
<organism evidence="2 3">
    <name type="scientific">Cardiocondyla obscurior</name>
    <dbReference type="NCBI Taxonomy" id="286306"/>
    <lineage>
        <taxon>Eukaryota</taxon>
        <taxon>Metazoa</taxon>
        <taxon>Ecdysozoa</taxon>
        <taxon>Arthropoda</taxon>
        <taxon>Hexapoda</taxon>
        <taxon>Insecta</taxon>
        <taxon>Pterygota</taxon>
        <taxon>Neoptera</taxon>
        <taxon>Endopterygota</taxon>
        <taxon>Hymenoptera</taxon>
        <taxon>Apocrita</taxon>
        <taxon>Aculeata</taxon>
        <taxon>Formicoidea</taxon>
        <taxon>Formicidae</taxon>
        <taxon>Myrmicinae</taxon>
        <taxon>Cardiocondyla</taxon>
    </lineage>
</organism>
<evidence type="ECO:0000313" key="2">
    <source>
        <dbReference type="EMBL" id="KAL0125142.1"/>
    </source>
</evidence>
<name>A0AAW2GFE3_9HYME</name>